<dbReference type="KEGG" id="csn:Cyast_2453"/>
<dbReference type="eggNOG" id="ENOG5033CIF">
    <property type="taxonomic scope" value="Bacteria"/>
</dbReference>
<dbReference type="Gene3D" id="3.30.2020.40">
    <property type="entry name" value="Uncharacterised protein PF10387, DUF2442"/>
    <property type="match status" value="1"/>
</dbReference>
<dbReference type="STRING" id="292563.Cyast_2453"/>
<dbReference type="HOGENOM" id="CLU_177114_1_1_3"/>
<dbReference type="Proteomes" id="UP000010483">
    <property type="component" value="Chromosome"/>
</dbReference>
<evidence type="ECO:0000313" key="1">
    <source>
        <dbReference type="EMBL" id="AFZ48397.1"/>
    </source>
</evidence>
<gene>
    <name evidence="1" type="ordered locus">Cyast_2453</name>
</gene>
<dbReference type="BioCyc" id="CSTA292563:G1353-2454-MONOMER"/>
<proteinExistence type="predicted"/>
<sequence length="85" mass="9969">MEKLHHIEKIEFHNDYLILSVDNKHYSFPLSEISQKLLNATEIERNLYRVSASGYGIHWLTLDEDLSIDGLLKLRQYDQPSALLQ</sequence>
<dbReference type="InterPro" id="IPR018841">
    <property type="entry name" value="DUF2442"/>
</dbReference>
<reference evidence="2" key="1">
    <citation type="journal article" date="2013" name="Proc. Natl. Acad. Sci. U.S.A.">
        <title>Improving the coverage of the cyanobacterial phylum using diversity-driven genome sequencing.</title>
        <authorList>
            <person name="Shih P.M."/>
            <person name="Wu D."/>
            <person name="Latifi A."/>
            <person name="Axen S.D."/>
            <person name="Fewer D.P."/>
            <person name="Talla E."/>
            <person name="Calteau A."/>
            <person name="Cai F."/>
            <person name="Tandeau de Marsac N."/>
            <person name="Rippka R."/>
            <person name="Herdman M."/>
            <person name="Sivonen K."/>
            <person name="Coursin T."/>
            <person name="Laurent T."/>
            <person name="Goodwin L."/>
            <person name="Nolan M."/>
            <person name="Davenport K.W."/>
            <person name="Han C.S."/>
            <person name="Rubin E.M."/>
            <person name="Eisen J.A."/>
            <person name="Woyke T."/>
            <person name="Gugger M."/>
            <person name="Kerfeld C.A."/>
        </authorList>
    </citation>
    <scope>NUCLEOTIDE SEQUENCE [LARGE SCALE GENOMIC DNA]</scope>
    <source>
        <strain evidence="2">ATCC 29140 / PCC 7202</strain>
    </source>
</reference>
<dbReference type="AlphaFoldDB" id="K9YPK5"/>
<keyword evidence="2" id="KW-1185">Reference proteome</keyword>
<organism evidence="1 2">
    <name type="scientific">Cyanobacterium stanieri (strain ATCC 29140 / PCC 7202)</name>
    <dbReference type="NCBI Taxonomy" id="292563"/>
    <lineage>
        <taxon>Bacteria</taxon>
        <taxon>Bacillati</taxon>
        <taxon>Cyanobacteriota</taxon>
        <taxon>Cyanophyceae</taxon>
        <taxon>Oscillatoriophycideae</taxon>
        <taxon>Chroococcales</taxon>
        <taxon>Geminocystaceae</taxon>
        <taxon>Cyanobacterium</taxon>
    </lineage>
</organism>
<dbReference type="Pfam" id="PF10387">
    <property type="entry name" value="DUF2442"/>
    <property type="match status" value="1"/>
</dbReference>
<accession>K9YPK5</accession>
<protein>
    <recommendedName>
        <fullName evidence="3">DUF2442 domain-containing protein</fullName>
    </recommendedName>
</protein>
<evidence type="ECO:0008006" key="3">
    <source>
        <dbReference type="Google" id="ProtNLM"/>
    </source>
</evidence>
<dbReference type="PATRIC" id="fig|292563.3.peg.2558"/>
<evidence type="ECO:0000313" key="2">
    <source>
        <dbReference type="Proteomes" id="UP000010483"/>
    </source>
</evidence>
<name>K9YPK5_CYASC</name>
<dbReference type="EMBL" id="CP003940">
    <property type="protein sequence ID" value="AFZ48397.1"/>
    <property type="molecule type" value="Genomic_DNA"/>
</dbReference>